<dbReference type="EMBL" id="CP033930">
    <property type="protein sequence ID" value="AZB19852.1"/>
    <property type="molecule type" value="Genomic_DNA"/>
</dbReference>
<proteinExistence type="predicted"/>
<dbReference type="KEGG" id="cio:CEQ15_22660"/>
<sequence>MVHNNCEKFLGLTDDLYAEGQYFMYSKNYISGNTYTKSISTLMKATESTDLNLLIKTMFNEAKSHGATILEVRGTDIMNNKMFNEAIARRLGFTFEKLSESSIRLTAPIP</sequence>
<accession>A0AAD0YZA1</accession>
<gene>
    <name evidence="1" type="ORF">EG352_19850</name>
</gene>
<organism evidence="1 2">
    <name type="scientific">Chryseobacterium indologenes</name>
    <name type="common">Flavobacterium indologenes</name>
    <dbReference type="NCBI Taxonomy" id="253"/>
    <lineage>
        <taxon>Bacteria</taxon>
        <taxon>Pseudomonadati</taxon>
        <taxon>Bacteroidota</taxon>
        <taxon>Flavobacteriia</taxon>
        <taxon>Flavobacteriales</taxon>
        <taxon>Weeksellaceae</taxon>
        <taxon>Chryseobacterium group</taxon>
        <taxon>Chryseobacterium</taxon>
    </lineage>
</organism>
<name>A0AAD0YZA1_CHRID</name>
<evidence type="ECO:0000313" key="2">
    <source>
        <dbReference type="Proteomes" id="UP000269015"/>
    </source>
</evidence>
<reference evidence="1 2" key="1">
    <citation type="submission" date="2018-11" db="EMBL/GenBank/DDBJ databases">
        <title>Proposal to divide the Flavobacteriaceae and reorganize its genera based on Amino Acid Identity values calculated from whole genome sequences.</title>
        <authorList>
            <person name="Nicholson A.C."/>
            <person name="Gulvik C.A."/>
            <person name="Whitney A.M."/>
            <person name="Humrighouse B.W."/>
            <person name="Bell M."/>
            <person name="Holmes B."/>
            <person name="Steigerwalt A.G."/>
            <person name="Villarma A."/>
            <person name="Sheth M."/>
            <person name="Batra D."/>
            <person name="Pryor J."/>
            <person name="Bernardet J.-F."/>
            <person name="Hugo C."/>
            <person name="Kampfer P."/>
            <person name="Newman J."/>
            <person name="McQuiston J.R."/>
        </authorList>
    </citation>
    <scope>NUCLEOTIDE SEQUENCE [LARGE SCALE GENOMIC DNA]</scope>
    <source>
        <strain evidence="1 2">H5559</strain>
    </source>
</reference>
<protein>
    <submittedName>
        <fullName evidence="1">Uncharacterized protein</fullName>
    </submittedName>
</protein>
<evidence type="ECO:0000313" key="1">
    <source>
        <dbReference type="EMBL" id="AZB19852.1"/>
    </source>
</evidence>
<dbReference type="Proteomes" id="UP000269015">
    <property type="component" value="Chromosome"/>
</dbReference>
<dbReference type="AlphaFoldDB" id="A0AAD0YZA1"/>